<organismHost>
    <name type="scientific">Melanoplus sanguinipes</name>
    <name type="common">Migratory grasshopper</name>
    <dbReference type="NCBI Taxonomy" id="65742"/>
</organismHost>
<reference evidence="1 2" key="1">
    <citation type="journal article" date="1999" name="J. Virol.">
        <title>The genome of Melanoplus sanguinipes entomopoxvirus.</title>
        <authorList>
            <person name="Afonso C.L."/>
            <person name="Tulman E.R."/>
            <person name="Lu Z."/>
            <person name="Oma E."/>
            <person name="Kutish G.F."/>
            <person name="Rock D.L."/>
        </authorList>
    </citation>
    <scope>NUCLEOTIDE SEQUENCE [LARGE SCALE GENOMIC DNA]</scope>
    <source>
        <strain evidence="1">Tucson</strain>
    </source>
</reference>
<dbReference type="Proteomes" id="UP000172353">
    <property type="component" value="Segment"/>
</dbReference>
<dbReference type="PIR" id="T28204">
    <property type="entry name" value="T28204"/>
</dbReference>
<dbReference type="EMBL" id="AF063866">
    <property type="protein sequence ID" value="AAC97617.1"/>
    <property type="molecule type" value="Genomic_DNA"/>
</dbReference>
<accession>Q9YW49</accession>
<keyword evidence="2" id="KW-1185">Reference proteome</keyword>
<dbReference type="KEGG" id="vg:1449880"/>
<gene>
    <name evidence="1" type="primary">MSV042</name>
</gene>
<sequence length="87" mass="10872">MIFLLYYITYELQLTDLELIQRQVKNYNYFLKLQMITLENMLRCLMVILAYKYLIHHRHNLNSLNLLLRLVLRMFVLYELNKMHIEY</sequence>
<organism evidence="1 2">
    <name type="scientific">Melanoplus sanguinipes entomopoxvirus</name>
    <name type="common">MsEPV</name>
    <dbReference type="NCBI Taxonomy" id="83191"/>
    <lineage>
        <taxon>Viruses</taxon>
        <taxon>Varidnaviria</taxon>
        <taxon>Bamfordvirae</taxon>
        <taxon>Nucleocytoviricota</taxon>
        <taxon>Pokkesviricetes</taxon>
        <taxon>Chitovirales</taxon>
        <taxon>Poxviridae</taxon>
        <taxon>Entomopoxvirinae</taxon>
        <taxon>Deltaentomopoxvirus</taxon>
        <taxon>Deltaentomopoxvirus msanguinipes</taxon>
    </lineage>
</organism>
<evidence type="ECO:0000313" key="1">
    <source>
        <dbReference type="EMBL" id="AAC97617.1"/>
    </source>
</evidence>
<name>Q9YW49_MSEPV</name>
<protein>
    <submittedName>
        <fullName evidence="1">Uncharacterized protein</fullName>
    </submittedName>
</protein>
<evidence type="ECO:0000313" key="2">
    <source>
        <dbReference type="Proteomes" id="UP000172353"/>
    </source>
</evidence>
<dbReference type="RefSeq" id="NP_048114.1">
    <property type="nucleotide sequence ID" value="NC_001993.1"/>
</dbReference>
<dbReference type="GeneID" id="1449880"/>
<proteinExistence type="predicted"/>